<dbReference type="SUPFAM" id="SSF53822">
    <property type="entry name" value="Periplasmic binding protein-like I"/>
    <property type="match status" value="1"/>
</dbReference>
<protein>
    <submittedName>
        <fullName evidence="7">Leucine-, isoleucine-, valine-, threonine-, and alanine-binding protein</fullName>
    </submittedName>
</protein>
<evidence type="ECO:0000259" key="6">
    <source>
        <dbReference type="Pfam" id="PF13458"/>
    </source>
</evidence>
<name>A0A379C423_9FIRM</name>
<evidence type="ECO:0000313" key="8">
    <source>
        <dbReference type="Proteomes" id="UP000255517"/>
    </source>
</evidence>
<feature type="chain" id="PRO_5039612511" evidence="5">
    <location>
        <begin position="21"/>
        <end position="388"/>
    </location>
</feature>
<dbReference type="EMBL" id="UGSZ01000001">
    <property type="protein sequence ID" value="SUB56475.1"/>
    <property type="molecule type" value="Genomic_DNA"/>
</dbReference>
<dbReference type="PANTHER" id="PTHR30483:SF6">
    <property type="entry name" value="PERIPLASMIC BINDING PROTEIN OF ABC TRANSPORTER FOR NATURAL AMINO ACIDS"/>
    <property type="match status" value="1"/>
</dbReference>
<dbReference type="InterPro" id="IPR028082">
    <property type="entry name" value="Peripla_BP_I"/>
</dbReference>
<evidence type="ECO:0000256" key="4">
    <source>
        <dbReference type="ARBA" id="ARBA00022970"/>
    </source>
</evidence>
<comment type="similarity">
    <text evidence="1">Belongs to the leucine-binding protein family.</text>
</comment>
<organism evidence="7 8">
    <name type="scientific">Peptoniphilus lacrimalis</name>
    <dbReference type="NCBI Taxonomy" id="33031"/>
    <lineage>
        <taxon>Bacteria</taxon>
        <taxon>Bacillati</taxon>
        <taxon>Bacillota</taxon>
        <taxon>Tissierellia</taxon>
        <taxon>Tissierellales</taxon>
        <taxon>Peptoniphilaceae</taxon>
        <taxon>Peptoniphilus</taxon>
    </lineage>
</organism>
<feature type="domain" description="Leucine-binding protein" evidence="6">
    <location>
        <begin position="47"/>
        <end position="379"/>
    </location>
</feature>
<evidence type="ECO:0000256" key="3">
    <source>
        <dbReference type="ARBA" id="ARBA00022729"/>
    </source>
</evidence>
<dbReference type="InterPro" id="IPR051010">
    <property type="entry name" value="BCAA_transport"/>
</dbReference>
<dbReference type="CDD" id="cd06347">
    <property type="entry name" value="PBP1_ABC_LivK_ligand_binding-like"/>
    <property type="match status" value="1"/>
</dbReference>
<dbReference type="OrthoDB" id="9783240at2"/>
<dbReference type="Pfam" id="PF13458">
    <property type="entry name" value="Peripla_BP_6"/>
    <property type="match status" value="1"/>
</dbReference>
<dbReference type="PANTHER" id="PTHR30483">
    <property type="entry name" value="LEUCINE-SPECIFIC-BINDING PROTEIN"/>
    <property type="match status" value="1"/>
</dbReference>
<dbReference type="AlphaFoldDB" id="A0A379C423"/>
<dbReference type="Gene3D" id="3.40.50.2300">
    <property type="match status" value="2"/>
</dbReference>
<proteinExistence type="inferred from homology"/>
<dbReference type="Proteomes" id="UP000255517">
    <property type="component" value="Unassembled WGS sequence"/>
</dbReference>
<evidence type="ECO:0000256" key="5">
    <source>
        <dbReference type="SAM" id="SignalP"/>
    </source>
</evidence>
<dbReference type="STRING" id="1122949.GCA_000378725_00816"/>
<dbReference type="InterPro" id="IPR028081">
    <property type="entry name" value="Leu-bd"/>
</dbReference>
<dbReference type="PRINTS" id="PR00337">
    <property type="entry name" value="LEUILEVALBP"/>
</dbReference>
<evidence type="ECO:0000256" key="2">
    <source>
        <dbReference type="ARBA" id="ARBA00022448"/>
    </source>
</evidence>
<keyword evidence="4" id="KW-0029">Amino-acid transport</keyword>
<dbReference type="GO" id="GO:0006865">
    <property type="term" value="P:amino acid transport"/>
    <property type="evidence" value="ECO:0007669"/>
    <property type="project" value="UniProtKB-KW"/>
</dbReference>
<dbReference type="PROSITE" id="PS51257">
    <property type="entry name" value="PROKAR_LIPOPROTEIN"/>
    <property type="match status" value="1"/>
</dbReference>
<gene>
    <name evidence="7" type="primary">braC</name>
    <name evidence="7" type="ORF">NCTC13149_00247</name>
</gene>
<dbReference type="RefSeq" id="WP_019034649.1">
    <property type="nucleotide sequence ID" value="NZ_JASOZY010000002.1"/>
</dbReference>
<dbReference type="InterPro" id="IPR000709">
    <property type="entry name" value="Leu_Ile_Val-bd"/>
</dbReference>
<keyword evidence="3 5" id="KW-0732">Signal</keyword>
<evidence type="ECO:0000313" key="7">
    <source>
        <dbReference type="EMBL" id="SUB56475.1"/>
    </source>
</evidence>
<evidence type="ECO:0000256" key="1">
    <source>
        <dbReference type="ARBA" id="ARBA00010062"/>
    </source>
</evidence>
<feature type="signal peptide" evidence="5">
    <location>
        <begin position="1"/>
        <end position="20"/>
    </location>
</feature>
<reference evidence="7 8" key="1">
    <citation type="submission" date="2018-06" db="EMBL/GenBank/DDBJ databases">
        <authorList>
            <consortium name="Pathogen Informatics"/>
            <person name="Doyle S."/>
        </authorList>
    </citation>
    <scope>NUCLEOTIDE SEQUENCE [LARGE SCALE GENOMIC DNA]</scope>
    <source>
        <strain evidence="7 8">NCTC13149</strain>
    </source>
</reference>
<accession>A0A379C423</accession>
<keyword evidence="2" id="KW-0813">Transport</keyword>
<sequence>MKKKILFALLAFMLVLTACGTTDNVNEASKGEQGKDSSDEIILRSMGPKTGAVAIYGKTTENGIKLAIDEINEAGGINGKKINYATGDDKGDSTEAMNLYSRYVEEGADGIIGAVTSKPSLAIAENSQEDNMPIITPTGTMNSITEGKPNVFRICFTDPGQGVILANFASNNLKVKSAAVLRNTSSDYSNGVADAFIKQAKEKGIQVVADEGYGATDKDFKVQLTNIKSKNPEVILVPDYYENDVVIAKQVADLGINAKILGPDGWDGVLSTVAQGDDKILENCYFTNHYYVDDQKEVVKNFVTNYRKKYNEDPSAFSALGYDAVYVYKNAFENAKSLKHEDVIEALKNTTTDGVTGSLKFDENNNPIKSSAILTIKNGQYVLDSFVE</sequence>